<accession>A0ABQ6ZFB1</accession>
<comment type="caution">
    <text evidence="2">The sequence shown here is derived from an EMBL/GenBank/DDBJ whole genome shotgun (WGS) entry which is preliminary data.</text>
</comment>
<keyword evidence="1" id="KW-0732">Signal</keyword>
<dbReference type="InterPro" id="IPR021457">
    <property type="entry name" value="DUF3108"/>
</dbReference>
<sequence length="226" mass="24360">MTRMSALLAISSAALATAAAPAHALKPFTAQYDASFKGISAGGSMSLSQQGNRWTYAMGIRNAMANLSQATVFEDAAGRYRPLGGSDRSTYLMKTRSVVTHYNWKGMQARWTGDVKPQRAGPVAMQVGDMDALLVNLALVRDVGFGRTSMNYRLLENGKAKPMAYRVAGREKITVGGRALDTTKVVQSAGGKQTTAWIAAGVPAPVRIVQREDGSEVFRLQLTSWR</sequence>
<dbReference type="Proteomes" id="UP000781710">
    <property type="component" value="Unassembled WGS sequence"/>
</dbReference>
<dbReference type="Pfam" id="PF11306">
    <property type="entry name" value="DUF3108"/>
    <property type="match status" value="1"/>
</dbReference>
<evidence type="ECO:0000256" key="1">
    <source>
        <dbReference type="SAM" id="SignalP"/>
    </source>
</evidence>
<evidence type="ECO:0000313" key="3">
    <source>
        <dbReference type="Proteomes" id="UP000781710"/>
    </source>
</evidence>
<protein>
    <recommendedName>
        <fullName evidence="4">DUF3108 domain-containing protein</fullName>
    </recommendedName>
</protein>
<dbReference type="RefSeq" id="WP_162338422.1">
    <property type="nucleotide sequence ID" value="NZ_JBHSRQ010000031.1"/>
</dbReference>
<keyword evidence="3" id="KW-1185">Reference proteome</keyword>
<evidence type="ECO:0000313" key="2">
    <source>
        <dbReference type="EMBL" id="KAF1724166.1"/>
    </source>
</evidence>
<gene>
    <name evidence="2" type="ORF">CSC78_13685</name>
</gene>
<feature type="chain" id="PRO_5045474596" description="DUF3108 domain-containing protein" evidence="1">
    <location>
        <begin position="25"/>
        <end position="226"/>
    </location>
</feature>
<organism evidence="2 3">
    <name type="scientific">Pseudoxanthomonas japonensis</name>
    <dbReference type="NCBI Taxonomy" id="69284"/>
    <lineage>
        <taxon>Bacteria</taxon>
        <taxon>Pseudomonadati</taxon>
        <taxon>Pseudomonadota</taxon>
        <taxon>Gammaproteobacteria</taxon>
        <taxon>Lysobacterales</taxon>
        <taxon>Lysobacteraceae</taxon>
        <taxon>Pseudoxanthomonas</taxon>
    </lineage>
</organism>
<name>A0ABQ6ZFB1_9GAMM</name>
<feature type="signal peptide" evidence="1">
    <location>
        <begin position="1"/>
        <end position="24"/>
    </location>
</feature>
<reference evidence="2 3" key="1">
    <citation type="submission" date="2017-10" db="EMBL/GenBank/DDBJ databases">
        <title>Whole genome sequencing of members of genus Pseudoxanthomonas.</title>
        <authorList>
            <person name="Kumar S."/>
            <person name="Bansal K."/>
            <person name="Kaur A."/>
            <person name="Patil P."/>
            <person name="Sharma S."/>
            <person name="Patil P.B."/>
        </authorList>
    </citation>
    <scope>NUCLEOTIDE SEQUENCE [LARGE SCALE GENOMIC DNA]</scope>
    <source>
        <strain evidence="2 3">DSM 17109</strain>
    </source>
</reference>
<evidence type="ECO:0008006" key="4">
    <source>
        <dbReference type="Google" id="ProtNLM"/>
    </source>
</evidence>
<dbReference type="EMBL" id="PDWW01000020">
    <property type="protein sequence ID" value="KAF1724166.1"/>
    <property type="molecule type" value="Genomic_DNA"/>
</dbReference>
<proteinExistence type="predicted"/>